<gene>
    <name evidence="1" type="ordered locus">Os10g0368200</name>
</gene>
<proteinExistence type="predicted"/>
<reference evidence="2" key="2">
    <citation type="journal article" date="2008" name="Nucleic Acids Res.">
        <title>The rice annotation project database (RAP-DB): 2008 update.</title>
        <authorList>
            <consortium name="The rice annotation project (RAP)"/>
        </authorList>
    </citation>
    <scope>GENOME REANNOTATION</scope>
    <source>
        <strain evidence="2">cv. Nipponbare</strain>
    </source>
</reference>
<protein>
    <submittedName>
        <fullName evidence="1">Os10g0368200 protein</fullName>
    </submittedName>
</protein>
<dbReference type="KEGG" id="dosa:Os10g0368200"/>
<name>A0A0P0XTY8_ORYSJ</name>
<organism evidence="1 2">
    <name type="scientific">Oryza sativa subsp. japonica</name>
    <name type="common">Rice</name>
    <dbReference type="NCBI Taxonomy" id="39947"/>
    <lineage>
        <taxon>Eukaryota</taxon>
        <taxon>Viridiplantae</taxon>
        <taxon>Streptophyta</taxon>
        <taxon>Embryophyta</taxon>
        <taxon>Tracheophyta</taxon>
        <taxon>Spermatophyta</taxon>
        <taxon>Magnoliopsida</taxon>
        <taxon>Liliopsida</taxon>
        <taxon>Poales</taxon>
        <taxon>Poaceae</taxon>
        <taxon>BOP clade</taxon>
        <taxon>Oryzoideae</taxon>
        <taxon>Oryzeae</taxon>
        <taxon>Oryzinae</taxon>
        <taxon>Oryza</taxon>
        <taxon>Oryza sativa</taxon>
    </lineage>
</organism>
<evidence type="ECO:0000313" key="2">
    <source>
        <dbReference type="Proteomes" id="UP000000763"/>
    </source>
</evidence>
<accession>A0A0P0XTY8</accession>
<dbReference type="Proteomes" id="UP000000763">
    <property type="component" value="Chromosome 10"/>
</dbReference>
<evidence type="ECO:0000313" key="1">
    <source>
        <dbReference type="EMBL" id="BAF26363.1"/>
    </source>
</evidence>
<reference evidence="1 2" key="1">
    <citation type="journal article" date="2005" name="Nature">
        <title>The map-based sequence of the rice genome.</title>
        <authorList>
            <consortium name="International rice genome sequencing project (IRGSP)"/>
            <person name="Matsumoto T."/>
            <person name="Wu J."/>
            <person name="Kanamori H."/>
            <person name="Katayose Y."/>
            <person name="Fujisawa M."/>
            <person name="Namiki N."/>
            <person name="Mizuno H."/>
            <person name="Yamamoto K."/>
            <person name="Antonio B.A."/>
            <person name="Baba T."/>
            <person name="Sakata K."/>
            <person name="Nagamura Y."/>
            <person name="Aoki H."/>
            <person name="Arikawa K."/>
            <person name="Arita K."/>
            <person name="Bito T."/>
            <person name="Chiden Y."/>
            <person name="Fujitsuka N."/>
            <person name="Fukunaka R."/>
            <person name="Hamada M."/>
            <person name="Harada C."/>
            <person name="Hayashi A."/>
            <person name="Hijishita S."/>
            <person name="Honda M."/>
            <person name="Hosokawa S."/>
            <person name="Ichikawa Y."/>
            <person name="Idonuma A."/>
            <person name="Iijima M."/>
            <person name="Ikeda M."/>
            <person name="Ikeno M."/>
            <person name="Ito K."/>
            <person name="Ito S."/>
            <person name="Ito T."/>
            <person name="Ito Y."/>
            <person name="Ito Y."/>
            <person name="Iwabuchi A."/>
            <person name="Kamiya K."/>
            <person name="Karasawa W."/>
            <person name="Kurita K."/>
            <person name="Katagiri S."/>
            <person name="Kikuta A."/>
            <person name="Kobayashi H."/>
            <person name="Kobayashi N."/>
            <person name="Machita K."/>
            <person name="Maehara T."/>
            <person name="Masukawa M."/>
            <person name="Mizubayashi T."/>
            <person name="Mukai Y."/>
            <person name="Nagasaki H."/>
            <person name="Nagata Y."/>
            <person name="Naito S."/>
            <person name="Nakashima M."/>
            <person name="Nakama Y."/>
            <person name="Nakamichi Y."/>
            <person name="Nakamura M."/>
            <person name="Meguro A."/>
            <person name="Negishi M."/>
            <person name="Ohta I."/>
            <person name="Ohta T."/>
            <person name="Okamoto M."/>
            <person name="Ono N."/>
            <person name="Saji S."/>
            <person name="Sakaguchi M."/>
            <person name="Sakai K."/>
            <person name="Shibata M."/>
            <person name="Shimokawa T."/>
            <person name="Song J."/>
            <person name="Takazaki Y."/>
            <person name="Terasawa K."/>
            <person name="Tsugane M."/>
            <person name="Tsuji K."/>
            <person name="Ueda S."/>
            <person name="Waki K."/>
            <person name="Yamagata H."/>
            <person name="Yamamoto M."/>
            <person name="Yamamoto S."/>
            <person name="Yamane H."/>
            <person name="Yoshiki S."/>
            <person name="Yoshihara R."/>
            <person name="Yukawa K."/>
            <person name="Zhong H."/>
            <person name="Yano M."/>
            <person name="Yuan Q."/>
            <person name="Ouyang S."/>
            <person name="Liu J."/>
            <person name="Jones K.M."/>
            <person name="Gansberger K."/>
            <person name="Moffat K."/>
            <person name="Hill J."/>
            <person name="Bera J."/>
            <person name="Fadrosh D."/>
            <person name="Jin S."/>
            <person name="Johri S."/>
            <person name="Kim M."/>
            <person name="Overton L."/>
            <person name="Reardon M."/>
            <person name="Tsitrin T."/>
            <person name="Vuong H."/>
            <person name="Weaver B."/>
            <person name="Ciecko A."/>
            <person name="Tallon L."/>
            <person name="Jackson J."/>
            <person name="Pai G."/>
            <person name="Aken S.V."/>
            <person name="Utterback T."/>
            <person name="Reidmuller S."/>
            <person name="Feldblyum T."/>
            <person name="Hsiao J."/>
            <person name="Zismann V."/>
            <person name="Iobst S."/>
            <person name="de Vazeille A.R."/>
            <person name="Buell C.R."/>
            <person name="Ying K."/>
            <person name="Li Y."/>
            <person name="Lu T."/>
            <person name="Huang Y."/>
            <person name="Zhao Q."/>
            <person name="Feng Q."/>
            <person name="Zhang L."/>
            <person name="Zhu J."/>
            <person name="Weng Q."/>
            <person name="Mu J."/>
            <person name="Lu Y."/>
            <person name="Fan D."/>
            <person name="Liu Y."/>
            <person name="Guan J."/>
            <person name="Zhang Y."/>
            <person name="Yu S."/>
            <person name="Liu X."/>
            <person name="Zhang Y."/>
            <person name="Hong G."/>
            <person name="Han B."/>
            <person name="Choisne N."/>
            <person name="Demange N."/>
            <person name="Orjeda G."/>
            <person name="Samain S."/>
            <person name="Cattolico L."/>
            <person name="Pelletier E."/>
            <person name="Couloux A."/>
            <person name="Segurens B."/>
            <person name="Wincker P."/>
            <person name="D'Hont A."/>
            <person name="Scarpelli C."/>
            <person name="Weissenbach J."/>
            <person name="Salanoubat M."/>
            <person name="Quetier F."/>
            <person name="Yu Y."/>
            <person name="Kim H.R."/>
            <person name="Rambo T."/>
            <person name="Currie J."/>
            <person name="Collura K."/>
            <person name="Luo M."/>
            <person name="Yang T."/>
            <person name="Ammiraju J.S.S."/>
            <person name="Engler F."/>
            <person name="Soderlund C."/>
            <person name="Wing R.A."/>
            <person name="Palmer L.E."/>
            <person name="de la Bastide M."/>
            <person name="Spiegel L."/>
            <person name="Nascimento L."/>
            <person name="Zutavern T."/>
            <person name="O'Shaughnessy A."/>
            <person name="Dike S."/>
            <person name="Dedhia N."/>
            <person name="Preston R."/>
            <person name="Balija V."/>
            <person name="McCombie W.R."/>
            <person name="Chow T."/>
            <person name="Chen H."/>
            <person name="Chung M."/>
            <person name="Chen C."/>
            <person name="Shaw J."/>
            <person name="Wu H."/>
            <person name="Hsiao K."/>
            <person name="Chao Y."/>
            <person name="Chu M."/>
            <person name="Cheng C."/>
            <person name="Hour A."/>
            <person name="Lee P."/>
            <person name="Lin S."/>
            <person name="Lin Y."/>
            <person name="Liou J."/>
            <person name="Liu S."/>
            <person name="Hsing Y."/>
            <person name="Raghuvanshi S."/>
            <person name="Mohanty A."/>
            <person name="Bharti A.K."/>
            <person name="Gaur A."/>
            <person name="Gupta V."/>
            <person name="Kumar D."/>
            <person name="Ravi V."/>
            <person name="Vij S."/>
            <person name="Kapur A."/>
            <person name="Khurana P."/>
            <person name="Khurana P."/>
            <person name="Khurana J.P."/>
            <person name="Tyagi A.K."/>
            <person name="Gaikwad K."/>
            <person name="Singh A."/>
            <person name="Dalal V."/>
            <person name="Srivastava S."/>
            <person name="Dixit A."/>
            <person name="Pal A.K."/>
            <person name="Ghazi I.A."/>
            <person name="Yadav M."/>
            <person name="Pandit A."/>
            <person name="Bhargava A."/>
            <person name="Sureshbabu K."/>
            <person name="Batra K."/>
            <person name="Sharma T.R."/>
            <person name="Mohapatra T."/>
            <person name="Singh N.K."/>
            <person name="Messing J."/>
            <person name="Nelson A.B."/>
            <person name="Fuks G."/>
            <person name="Kavchok S."/>
            <person name="Keizer G."/>
            <person name="Linton E."/>
            <person name="Llaca V."/>
            <person name="Song R."/>
            <person name="Tanyolac B."/>
            <person name="Young S."/>
            <person name="Ho-Il K."/>
            <person name="Hahn J.H."/>
            <person name="Sangsakoo G."/>
            <person name="Vanavichit A."/>
            <person name="de Mattos Luiz.A.T."/>
            <person name="Zimmer P.D."/>
            <person name="Malone G."/>
            <person name="Dellagostin O."/>
            <person name="de Oliveira A.C."/>
            <person name="Bevan M."/>
            <person name="Bancroft I."/>
            <person name="Minx P."/>
            <person name="Cordum H."/>
            <person name="Wilson R."/>
            <person name="Cheng Z."/>
            <person name="Jin W."/>
            <person name="Jiang J."/>
            <person name="Leong S.A."/>
            <person name="Iwama H."/>
            <person name="Gojobori T."/>
            <person name="Itoh T."/>
            <person name="Niimura Y."/>
            <person name="Fujii Y."/>
            <person name="Habara T."/>
            <person name="Sakai H."/>
            <person name="Sato Y."/>
            <person name="Wilson G."/>
            <person name="Kumar K."/>
            <person name="McCouch S."/>
            <person name="Juretic N."/>
            <person name="Hoen D."/>
            <person name="Wright S."/>
            <person name="Bruskiewich R."/>
            <person name="Bureau T."/>
            <person name="Miyao A."/>
            <person name="Hirochika H."/>
            <person name="Nishikawa T."/>
            <person name="Kadowaki K."/>
            <person name="Sugiura M."/>
            <person name="Burr B."/>
            <person name="Sasaki T."/>
        </authorList>
    </citation>
    <scope>NUCLEOTIDE SEQUENCE [LARGE SCALE GENOMIC DNA]</scope>
    <source>
        <strain evidence="2">cv. Nipponbare</strain>
    </source>
</reference>
<dbReference type="EMBL" id="AP008216">
    <property type="protein sequence ID" value="BAF26363.1"/>
    <property type="molecule type" value="Genomic_DNA"/>
</dbReference>
<sequence length="88" mass="10193">MYLRRAPPLHSELLRPCAAAFAGERRPHCRLHHHRRRCWSSIWLRACGCHPLRRWNGYWRTVFAGGESAAPSGTRCRWVCGGPRWADG</sequence>
<dbReference type="OMA" id="LRACGCH"/>
<dbReference type="AlphaFoldDB" id="A0A0P0XTY8"/>
<dbReference type="Gramene" id="Os10t0368200-01">
    <property type="protein sequence ID" value="Os10t0368200-01"/>
    <property type="gene ID" value="Os10g0368200"/>
</dbReference>